<proteinExistence type="predicted"/>
<evidence type="ECO:0000313" key="1">
    <source>
        <dbReference type="EMBL" id="GME71135.1"/>
    </source>
</evidence>
<accession>A0ACB5SRX6</accession>
<reference evidence="1" key="1">
    <citation type="submission" date="2023-04" db="EMBL/GenBank/DDBJ databases">
        <title>Ambrosiozyma monospora NBRC 10751.</title>
        <authorList>
            <person name="Ichikawa N."/>
            <person name="Sato H."/>
            <person name="Tonouchi N."/>
        </authorList>
    </citation>
    <scope>NUCLEOTIDE SEQUENCE</scope>
    <source>
        <strain evidence="1">NBRC 10751</strain>
    </source>
</reference>
<evidence type="ECO:0000313" key="2">
    <source>
        <dbReference type="Proteomes" id="UP001165064"/>
    </source>
</evidence>
<gene>
    <name evidence="1" type="ORF">Amon02_000046800</name>
</gene>
<comment type="caution">
    <text evidence="1">The sequence shown here is derived from an EMBL/GenBank/DDBJ whole genome shotgun (WGS) entry which is preliminary data.</text>
</comment>
<name>A0ACB5SRX6_AMBMO</name>
<sequence>MKYSNVVSFIAFAFLTSAAPVVYVTNTVIVDQNGIIVNGQSTPTTPAAVQHKAVGTTDVEKSSSSLSRRSGSGSGSFEDGTIPCSQFPSVDHVVPLNWLGNGGWASVMSADCQTYSECKDGLYCSYACEPGYAKTQWPSTQPSTGQTLGGLYCKDGYLHKSNSDADSLCVKSKGGALLKSELSDNVALCMTDTPGSKKSVIPTNLEAGSTASLYFADDSSFKINGNTIAAEYHINNAGVSVEDGCVWGKAGSDVGNWAPLILSAGNVNGIPLITLQKNSLNNWKTAANFNIAIEAPDGCQIQGSCTYENGDFVDENHKPIDEDTCSIVIVSGFADIRFYK</sequence>
<dbReference type="Proteomes" id="UP001165064">
    <property type="component" value="Unassembled WGS sequence"/>
</dbReference>
<protein>
    <submittedName>
        <fullName evidence="1">Unnamed protein product</fullName>
    </submittedName>
</protein>
<organism evidence="1 2">
    <name type="scientific">Ambrosiozyma monospora</name>
    <name type="common">Yeast</name>
    <name type="synonym">Endomycopsis monosporus</name>
    <dbReference type="NCBI Taxonomy" id="43982"/>
    <lineage>
        <taxon>Eukaryota</taxon>
        <taxon>Fungi</taxon>
        <taxon>Dikarya</taxon>
        <taxon>Ascomycota</taxon>
        <taxon>Saccharomycotina</taxon>
        <taxon>Pichiomycetes</taxon>
        <taxon>Pichiales</taxon>
        <taxon>Pichiaceae</taxon>
        <taxon>Ambrosiozyma</taxon>
    </lineage>
</organism>
<dbReference type="EMBL" id="BSXS01000156">
    <property type="protein sequence ID" value="GME71135.1"/>
    <property type="molecule type" value="Genomic_DNA"/>
</dbReference>
<keyword evidence="2" id="KW-1185">Reference proteome</keyword>